<dbReference type="GO" id="GO:0030870">
    <property type="term" value="C:Mre11 complex"/>
    <property type="evidence" value="ECO:0007669"/>
    <property type="project" value="InterPro"/>
</dbReference>
<dbReference type="GO" id="GO:0000723">
    <property type="term" value="P:telomere maintenance"/>
    <property type="evidence" value="ECO:0007669"/>
    <property type="project" value="TreeGrafter"/>
</dbReference>
<gene>
    <name evidence="18" type="ORF">BJ684DRAFT_9873</name>
</gene>
<dbReference type="SUPFAM" id="SSF56300">
    <property type="entry name" value="Metallo-dependent phosphatases"/>
    <property type="match status" value="1"/>
</dbReference>
<evidence type="ECO:0000256" key="7">
    <source>
        <dbReference type="ARBA" id="ARBA00022723"/>
    </source>
</evidence>
<dbReference type="GO" id="GO:0008296">
    <property type="term" value="F:3'-5'-DNA exonuclease activity"/>
    <property type="evidence" value="ECO:0007669"/>
    <property type="project" value="InterPro"/>
</dbReference>
<keyword evidence="8 16" id="KW-0255">Endonuclease</keyword>
<dbReference type="EMBL" id="KZ987990">
    <property type="protein sequence ID" value="RKP13567.1"/>
    <property type="molecule type" value="Genomic_DNA"/>
</dbReference>
<sequence length="481" mass="54702">EQEDTIRLLLATDNHVGYLERDPVRGDDAARTFEEIILMAKEHDVDALVLSGDLFHENKPSRKSMHRVASLLREHCLGDRPCSLELVSDPSINFPDQFSTVNYQDPNINVSLPIFTIHGNHDDPTGEGDLAAMDLLSISGLVNHFGRTTAVDDVRISPVLLRKGSTYLSLYGLGALRDERLHRAFLQQQVRLFRPPPAPTATTANGDWFNMFLIHQNRVPHGPTSYIPEHFIDDSMDLVIWGHEHDCRIDPEWNPRQEFYVVQPGSSVATSLSEGETKRKHVALLEIKGRSFRLKKLPLRTVRPFVMDNVCLSEQKGLRPTHPASVEAFLKTKVQEMLLQAKDQWEEEEKERGSESEGTARDFPKPLIRLKVDYSGGFSTLNTQRFGQQFSDQVANPREILHFHRRRLNNLSSTEDKERKGKSLISINGMDEDKLDDIGVVDLVKEYLQDQGQTLDILPVAGMDEAVRQFTDKEEKDAIRR</sequence>
<evidence type="ECO:0000256" key="14">
    <source>
        <dbReference type="ARBA" id="ARBA00023242"/>
    </source>
</evidence>
<evidence type="ECO:0000313" key="19">
    <source>
        <dbReference type="Proteomes" id="UP000267251"/>
    </source>
</evidence>
<keyword evidence="11 16" id="KW-0269">Exonuclease</keyword>
<protein>
    <submittedName>
        <fullName evidence="18">Metallo-dependent phosphatase-like protein</fullName>
    </submittedName>
</protein>
<dbReference type="Pfam" id="PF00149">
    <property type="entry name" value="Metallophos"/>
    <property type="match status" value="1"/>
</dbReference>
<accession>A0A4P9Y3R8</accession>
<evidence type="ECO:0000256" key="13">
    <source>
        <dbReference type="ARBA" id="ARBA00023211"/>
    </source>
</evidence>
<keyword evidence="7" id="KW-0479">Metal-binding</keyword>
<dbReference type="InterPro" id="IPR038487">
    <property type="entry name" value="Mre11_capping_dom"/>
</dbReference>
<dbReference type="PANTHER" id="PTHR10139:SF1">
    <property type="entry name" value="DOUBLE-STRAND BREAK REPAIR PROTEIN MRE11"/>
    <property type="match status" value="1"/>
</dbReference>
<name>A0A4P9Y3R8_9FUNG</name>
<keyword evidence="15 16" id="KW-0469">Meiosis</keyword>
<comment type="similarity">
    <text evidence="4 16">Belongs to the MRE11/RAD32 family.</text>
</comment>
<dbReference type="InterPro" id="IPR007281">
    <property type="entry name" value="Mre11_DNA-bd"/>
</dbReference>
<reference evidence="19" key="1">
    <citation type="journal article" date="2018" name="Nat. Microbiol.">
        <title>Leveraging single-cell genomics to expand the fungal tree of life.</title>
        <authorList>
            <person name="Ahrendt S.R."/>
            <person name="Quandt C.A."/>
            <person name="Ciobanu D."/>
            <person name="Clum A."/>
            <person name="Salamov A."/>
            <person name="Andreopoulos B."/>
            <person name="Cheng J.F."/>
            <person name="Woyke T."/>
            <person name="Pelin A."/>
            <person name="Henrissat B."/>
            <person name="Reynolds N.K."/>
            <person name="Benny G.L."/>
            <person name="Smith M.E."/>
            <person name="James T.Y."/>
            <person name="Grigoriev I.V."/>
        </authorList>
    </citation>
    <scope>NUCLEOTIDE SEQUENCE [LARGE SCALE GENOMIC DNA]</scope>
</reference>
<evidence type="ECO:0000256" key="2">
    <source>
        <dbReference type="ARBA" id="ARBA00004123"/>
    </source>
</evidence>
<keyword evidence="19" id="KW-1185">Reference proteome</keyword>
<evidence type="ECO:0000256" key="6">
    <source>
        <dbReference type="ARBA" id="ARBA00022722"/>
    </source>
</evidence>
<evidence type="ECO:0000259" key="17">
    <source>
        <dbReference type="SMART" id="SM01347"/>
    </source>
</evidence>
<dbReference type="GO" id="GO:0030145">
    <property type="term" value="F:manganese ion binding"/>
    <property type="evidence" value="ECO:0007669"/>
    <property type="project" value="InterPro"/>
</dbReference>
<dbReference type="OrthoDB" id="30417at2759"/>
<proteinExistence type="inferred from homology"/>
<feature type="non-terminal residue" evidence="18">
    <location>
        <position position="1"/>
    </location>
</feature>
<dbReference type="InterPro" id="IPR004843">
    <property type="entry name" value="Calcineurin-like_PHP"/>
</dbReference>
<evidence type="ECO:0000256" key="5">
    <source>
        <dbReference type="ARBA" id="ARBA00022454"/>
    </source>
</evidence>
<dbReference type="InterPro" id="IPR041796">
    <property type="entry name" value="Mre11_N"/>
</dbReference>
<evidence type="ECO:0000256" key="12">
    <source>
        <dbReference type="ARBA" id="ARBA00023204"/>
    </source>
</evidence>
<evidence type="ECO:0000256" key="9">
    <source>
        <dbReference type="ARBA" id="ARBA00022763"/>
    </source>
</evidence>
<dbReference type="NCBIfam" id="TIGR00583">
    <property type="entry name" value="mre11"/>
    <property type="match status" value="1"/>
</dbReference>
<dbReference type="GO" id="GO:0035861">
    <property type="term" value="C:site of double-strand break"/>
    <property type="evidence" value="ECO:0007669"/>
    <property type="project" value="TreeGrafter"/>
</dbReference>
<dbReference type="Gene3D" id="3.60.21.10">
    <property type="match status" value="1"/>
</dbReference>
<organism evidence="18 19">
    <name type="scientific">Piptocephalis cylindrospora</name>
    <dbReference type="NCBI Taxonomy" id="1907219"/>
    <lineage>
        <taxon>Eukaryota</taxon>
        <taxon>Fungi</taxon>
        <taxon>Fungi incertae sedis</taxon>
        <taxon>Zoopagomycota</taxon>
        <taxon>Zoopagomycotina</taxon>
        <taxon>Zoopagomycetes</taxon>
        <taxon>Zoopagales</taxon>
        <taxon>Piptocephalidaceae</taxon>
        <taxon>Piptocephalis</taxon>
    </lineage>
</organism>
<dbReference type="GO" id="GO:0000014">
    <property type="term" value="F:single-stranded DNA endodeoxyribonuclease activity"/>
    <property type="evidence" value="ECO:0007669"/>
    <property type="project" value="TreeGrafter"/>
</dbReference>
<dbReference type="PANTHER" id="PTHR10139">
    <property type="entry name" value="DOUBLE-STRAND BREAK REPAIR PROTEIN MRE11"/>
    <property type="match status" value="1"/>
</dbReference>
<dbReference type="GO" id="GO:0031573">
    <property type="term" value="P:mitotic intra-S DNA damage checkpoint signaling"/>
    <property type="evidence" value="ECO:0007669"/>
    <property type="project" value="TreeGrafter"/>
</dbReference>
<evidence type="ECO:0000256" key="15">
    <source>
        <dbReference type="ARBA" id="ARBA00023254"/>
    </source>
</evidence>
<evidence type="ECO:0000256" key="16">
    <source>
        <dbReference type="RuleBase" id="RU003447"/>
    </source>
</evidence>
<keyword evidence="5" id="KW-0158">Chromosome</keyword>
<evidence type="ECO:0000256" key="10">
    <source>
        <dbReference type="ARBA" id="ARBA00022801"/>
    </source>
</evidence>
<dbReference type="InterPro" id="IPR029052">
    <property type="entry name" value="Metallo-depent_PP-like"/>
</dbReference>
<dbReference type="GO" id="GO:0042138">
    <property type="term" value="P:meiotic DNA double-strand break formation"/>
    <property type="evidence" value="ECO:0007669"/>
    <property type="project" value="TreeGrafter"/>
</dbReference>
<evidence type="ECO:0000256" key="4">
    <source>
        <dbReference type="ARBA" id="ARBA00009028"/>
    </source>
</evidence>
<comment type="cofactor">
    <cofactor evidence="1">
        <name>Mn(2+)</name>
        <dbReference type="ChEBI" id="CHEBI:29035"/>
    </cofactor>
</comment>
<dbReference type="AlphaFoldDB" id="A0A4P9Y3R8"/>
<dbReference type="FunFam" id="3.60.21.10:FF:000011">
    <property type="entry name" value="Double-strand break repair protein"/>
    <property type="match status" value="1"/>
</dbReference>
<keyword evidence="10 16" id="KW-0378">Hydrolase</keyword>
<evidence type="ECO:0000256" key="1">
    <source>
        <dbReference type="ARBA" id="ARBA00001936"/>
    </source>
</evidence>
<dbReference type="GO" id="GO:0006303">
    <property type="term" value="P:double-strand break repair via nonhomologous end joining"/>
    <property type="evidence" value="ECO:0007669"/>
    <property type="project" value="TreeGrafter"/>
</dbReference>
<dbReference type="GO" id="GO:0000724">
    <property type="term" value="P:double-strand break repair via homologous recombination"/>
    <property type="evidence" value="ECO:0007669"/>
    <property type="project" value="TreeGrafter"/>
</dbReference>
<keyword evidence="12 16" id="KW-0234">DNA repair</keyword>
<evidence type="ECO:0000256" key="8">
    <source>
        <dbReference type="ARBA" id="ARBA00022759"/>
    </source>
</evidence>
<dbReference type="InterPro" id="IPR003701">
    <property type="entry name" value="Mre11"/>
</dbReference>
<evidence type="ECO:0000256" key="3">
    <source>
        <dbReference type="ARBA" id="ARBA00004286"/>
    </source>
</evidence>
<comment type="subcellular location">
    <subcellularLocation>
        <location evidence="3">Chromosome</location>
    </subcellularLocation>
    <subcellularLocation>
        <location evidence="2">Nucleus</location>
    </subcellularLocation>
</comment>
<evidence type="ECO:0000313" key="18">
    <source>
        <dbReference type="EMBL" id="RKP13567.1"/>
    </source>
</evidence>
<dbReference type="GO" id="GO:0007095">
    <property type="term" value="P:mitotic G2 DNA damage checkpoint signaling"/>
    <property type="evidence" value="ECO:0007669"/>
    <property type="project" value="TreeGrafter"/>
</dbReference>
<dbReference type="SMART" id="SM01347">
    <property type="entry name" value="Mre11_DNA_bind"/>
    <property type="match status" value="1"/>
</dbReference>
<evidence type="ECO:0000256" key="11">
    <source>
        <dbReference type="ARBA" id="ARBA00022839"/>
    </source>
</evidence>
<keyword evidence="14 16" id="KW-0539">Nucleus</keyword>
<dbReference type="Gene3D" id="3.30.110.110">
    <property type="entry name" value="Mre11, capping domain"/>
    <property type="match status" value="1"/>
</dbReference>
<dbReference type="Pfam" id="PF04152">
    <property type="entry name" value="Mre11_DNA_bind"/>
    <property type="match status" value="1"/>
</dbReference>
<dbReference type="Proteomes" id="UP000267251">
    <property type="component" value="Unassembled WGS sequence"/>
</dbReference>
<keyword evidence="13 16" id="KW-0464">Manganese</keyword>
<dbReference type="CDD" id="cd00840">
    <property type="entry name" value="MPP_Mre11_N"/>
    <property type="match status" value="1"/>
</dbReference>
<keyword evidence="9 16" id="KW-0227">DNA damage</keyword>
<feature type="domain" description="Mre11 DNA-binding" evidence="17">
    <location>
        <begin position="292"/>
        <end position="470"/>
    </location>
</feature>
<keyword evidence="6 16" id="KW-0540">Nuclease</keyword>
<dbReference type="GO" id="GO:0097552">
    <property type="term" value="P:mitochondrial double-strand break repair via homologous recombination"/>
    <property type="evidence" value="ECO:0007669"/>
    <property type="project" value="TreeGrafter"/>
</dbReference>